<feature type="compositionally biased region" description="Pro residues" evidence="6">
    <location>
        <begin position="397"/>
        <end position="407"/>
    </location>
</feature>
<dbReference type="SUPFAM" id="SSF118116">
    <property type="entry name" value="DNA mismatch repair protein MutL"/>
    <property type="match status" value="1"/>
</dbReference>
<accession>E1QF59</accession>
<dbReference type="HOGENOM" id="CLU_004131_4_2_7"/>
<dbReference type="HAMAP" id="MF_00149">
    <property type="entry name" value="DNA_mis_repair"/>
    <property type="match status" value="1"/>
</dbReference>
<dbReference type="PROSITE" id="PS00058">
    <property type="entry name" value="DNA_MISMATCH_REPAIR_1"/>
    <property type="match status" value="1"/>
</dbReference>
<dbReference type="Gene3D" id="3.30.230.10">
    <property type="match status" value="1"/>
</dbReference>
<evidence type="ECO:0000256" key="4">
    <source>
        <dbReference type="ARBA" id="ARBA00023204"/>
    </source>
</evidence>
<evidence type="ECO:0000259" key="8">
    <source>
        <dbReference type="SMART" id="SM01340"/>
    </source>
</evidence>
<dbReference type="SMART" id="SM00853">
    <property type="entry name" value="MutL_C"/>
    <property type="match status" value="1"/>
</dbReference>
<sequence length="615" mass="65387">MVEQSQIRPVRLLPDEVANQIAAGEVVERPASVLKELVENALDAGARRVQIDVEAAGRGLIRVADDGHGMSADDLLLAVERHATSKLGQADDLIGVRTLGFRGEALPSIASVSRLRITTRQAADEVGALLVIEGGVIRQSGQIGCRVGSTVEARDLFFNIPARRKFLRGQITEAGHLSAALTRLALGWPGVAFRYAVGGKALHDLPATDDLTGRVAGLLGREAAAHMVGLDQRVGPIRLWGLAATPAHSRSAADQVFVFVNGRFVRDKILLHAVGQAYHGLLPAERRPVAVLHLELDPELVDVNVHPAKIEVRFRQQREVHDALVLALRRGLAQAAPARGVAPAFGGDASAPAPLAVEKAAWTPASQEAPPPASTPAWSPAPRVPPAETPPRRPWLDDPPAPQPWAGPAPRLEPLFGPAGELSLIGQLHGLYILCSAPDGLVIIDQHAAHERLTFERLKGQLARGAVASQGLLAPVVLELSPQEAAWAALQAPIWARLGLEIAPFGGNAWAVRSLPALAAGADPGRLARDMLSTMSASGMPVDTPEFLEAALISLACHGSIRQGQQLSRPEMDELVRACAQLPPPVTCPHGRPVFLSLGRRELARCFKRGSEPRS</sequence>
<dbReference type="InterPro" id="IPR013507">
    <property type="entry name" value="DNA_mismatch_S5_2-like"/>
</dbReference>
<keyword evidence="4 5" id="KW-0234">DNA repair</keyword>
<dbReference type="GO" id="GO:0005524">
    <property type="term" value="F:ATP binding"/>
    <property type="evidence" value="ECO:0007669"/>
    <property type="project" value="InterPro"/>
</dbReference>
<name>E1QF59_DESB2</name>
<evidence type="ECO:0000256" key="5">
    <source>
        <dbReference type="HAMAP-Rule" id="MF_00149"/>
    </source>
</evidence>
<dbReference type="InterPro" id="IPR014721">
    <property type="entry name" value="Ribsml_uS5_D2-typ_fold_subgr"/>
</dbReference>
<dbReference type="InterPro" id="IPR014790">
    <property type="entry name" value="MutL_C"/>
</dbReference>
<organism evidence="9 10">
    <name type="scientific">Desulfarculus baarsii (strain ATCC 33931 / DSM 2075 / LMG 7858 / VKM B-1802 / 2st14)</name>
    <dbReference type="NCBI Taxonomy" id="644282"/>
    <lineage>
        <taxon>Bacteria</taxon>
        <taxon>Pseudomonadati</taxon>
        <taxon>Thermodesulfobacteriota</taxon>
        <taxon>Desulfarculia</taxon>
        <taxon>Desulfarculales</taxon>
        <taxon>Desulfarculaceae</taxon>
        <taxon>Desulfarculus</taxon>
    </lineage>
</organism>
<feature type="region of interest" description="Disordered" evidence="6">
    <location>
        <begin position="361"/>
        <end position="412"/>
    </location>
</feature>
<dbReference type="InterPro" id="IPR037198">
    <property type="entry name" value="MutL_C_sf"/>
</dbReference>
<dbReference type="GO" id="GO:0016887">
    <property type="term" value="F:ATP hydrolysis activity"/>
    <property type="evidence" value="ECO:0007669"/>
    <property type="project" value="InterPro"/>
</dbReference>
<dbReference type="eggNOG" id="COG3170">
    <property type="taxonomic scope" value="Bacteria"/>
</dbReference>
<dbReference type="SMART" id="SM01340">
    <property type="entry name" value="DNA_mis_repair"/>
    <property type="match status" value="1"/>
</dbReference>
<comment type="similarity">
    <text evidence="1 5">Belongs to the DNA mismatch repair MutL/HexB family.</text>
</comment>
<dbReference type="SUPFAM" id="SSF54211">
    <property type="entry name" value="Ribosomal protein S5 domain 2-like"/>
    <property type="match status" value="1"/>
</dbReference>
<dbReference type="Pfam" id="PF01119">
    <property type="entry name" value="DNA_mis_repair"/>
    <property type="match status" value="1"/>
</dbReference>
<dbReference type="GO" id="GO:0032300">
    <property type="term" value="C:mismatch repair complex"/>
    <property type="evidence" value="ECO:0007669"/>
    <property type="project" value="InterPro"/>
</dbReference>
<dbReference type="Gene3D" id="3.30.1370.100">
    <property type="entry name" value="MutL, C-terminal domain, regulatory subdomain"/>
    <property type="match status" value="1"/>
</dbReference>
<dbReference type="CDD" id="cd03482">
    <property type="entry name" value="MutL_Trans_MutL"/>
    <property type="match status" value="1"/>
</dbReference>
<feature type="domain" description="DNA mismatch repair protein S5" evidence="8">
    <location>
        <begin position="215"/>
        <end position="333"/>
    </location>
</feature>
<dbReference type="Pfam" id="PF08676">
    <property type="entry name" value="MutL_C"/>
    <property type="match status" value="1"/>
</dbReference>
<dbReference type="GO" id="GO:0140664">
    <property type="term" value="F:ATP-dependent DNA damage sensor activity"/>
    <property type="evidence" value="ECO:0007669"/>
    <property type="project" value="InterPro"/>
</dbReference>
<dbReference type="PANTHER" id="PTHR10073">
    <property type="entry name" value="DNA MISMATCH REPAIR PROTEIN MLH, PMS, MUTL"/>
    <property type="match status" value="1"/>
</dbReference>
<dbReference type="InterPro" id="IPR014762">
    <property type="entry name" value="DNA_mismatch_repair_CS"/>
</dbReference>
<dbReference type="GO" id="GO:0006298">
    <property type="term" value="P:mismatch repair"/>
    <property type="evidence" value="ECO:0007669"/>
    <property type="project" value="UniProtKB-UniRule"/>
</dbReference>
<dbReference type="RefSeq" id="WP_013257650.1">
    <property type="nucleotide sequence ID" value="NC_014365.1"/>
</dbReference>
<dbReference type="InterPro" id="IPR038973">
    <property type="entry name" value="MutL/Mlh/Pms-like"/>
</dbReference>
<evidence type="ECO:0000256" key="3">
    <source>
        <dbReference type="ARBA" id="ARBA00022763"/>
    </source>
</evidence>
<dbReference type="Pfam" id="PF13589">
    <property type="entry name" value="HATPase_c_3"/>
    <property type="match status" value="1"/>
</dbReference>
<keyword evidence="10" id="KW-1185">Reference proteome</keyword>
<gene>
    <name evidence="5" type="primary">mutL</name>
    <name evidence="9" type="ordered locus">Deba_0824</name>
</gene>
<dbReference type="OrthoDB" id="9763467at2"/>
<dbReference type="eggNOG" id="COG0323">
    <property type="taxonomic scope" value="Bacteria"/>
</dbReference>
<dbReference type="FunFam" id="3.30.565.10:FF:000003">
    <property type="entry name" value="DNA mismatch repair endonuclease MutL"/>
    <property type="match status" value="1"/>
</dbReference>
<dbReference type="Gene3D" id="3.30.565.10">
    <property type="entry name" value="Histidine kinase-like ATPase, C-terminal domain"/>
    <property type="match status" value="1"/>
</dbReference>
<dbReference type="PANTHER" id="PTHR10073:SF12">
    <property type="entry name" value="DNA MISMATCH REPAIR PROTEIN MLH1"/>
    <property type="match status" value="1"/>
</dbReference>
<dbReference type="InterPro" id="IPR020667">
    <property type="entry name" value="DNA_mismatch_repair_MutL"/>
</dbReference>
<reference evidence="9 10" key="1">
    <citation type="journal article" date="2010" name="Stand. Genomic Sci.">
        <title>Complete genome sequence of Desulfarculus baarsii type strain (2st14).</title>
        <authorList>
            <person name="Sun H."/>
            <person name="Spring S."/>
            <person name="Lapidus A."/>
            <person name="Davenport K."/>
            <person name="Del Rio T.G."/>
            <person name="Tice H."/>
            <person name="Nolan M."/>
            <person name="Copeland A."/>
            <person name="Cheng J.F."/>
            <person name="Lucas S."/>
            <person name="Tapia R."/>
            <person name="Goodwin L."/>
            <person name="Pitluck S."/>
            <person name="Ivanova N."/>
            <person name="Pagani I."/>
            <person name="Mavromatis K."/>
            <person name="Ovchinnikova G."/>
            <person name="Pati A."/>
            <person name="Chen A."/>
            <person name="Palaniappan K."/>
            <person name="Hauser L."/>
            <person name="Chang Y.J."/>
            <person name="Jeffries C.D."/>
            <person name="Detter J.C."/>
            <person name="Han C."/>
            <person name="Rohde M."/>
            <person name="Brambilla E."/>
            <person name="Goker M."/>
            <person name="Woyke T."/>
            <person name="Bristow J."/>
            <person name="Eisen J.A."/>
            <person name="Markowitz V."/>
            <person name="Hugenholtz P."/>
            <person name="Kyrpides N.C."/>
            <person name="Klenk H.P."/>
            <person name="Land M."/>
        </authorList>
    </citation>
    <scope>NUCLEOTIDE SEQUENCE [LARGE SCALE GENOMIC DNA]</scope>
    <source>
        <strain evidence="10">ATCC 33931 / DSM 2075 / LMG 7858 / VKM B-1802 / 2st14</strain>
    </source>
</reference>
<dbReference type="Gene3D" id="3.30.1540.20">
    <property type="entry name" value="MutL, C-terminal domain, dimerisation subdomain"/>
    <property type="match status" value="1"/>
</dbReference>
<dbReference type="InterPro" id="IPR002099">
    <property type="entry name" value="MutL/Mlh/PMS"/>
</dbReference>
<evidence type="ECO:0000313" key="10">
    <source>
        <dbReference type="Proteomes" id="UP000009047"/>
    </source>
</evidence>
<protein>
    <recommendedName>
        <fullName evidence="2 5">DNA mismatch repair protein MutL</fullName>
    </recommendedName>
</protein>
<dbReference type="GO" id="GO:0030983">
    <property type="term" value="F:mismatched DNA binding"/>
    <property type="evidence" value="ECO:0007669"/>
    <property type="project" value="InterPro"/>
</dbReference>
<dbReference type="NCBIfam" id="TIGR00585">
    <property type="entry name" value="mutl"/>
    <property type="match status" value="1"/>
</dbReference>
<evidence type="ECO:0000256" key="6">
    <source>
        <dbReference type="SAM" id="MobiDB-lite"/>
    </source>
</evidence>
<dbReference type="InterPro" id="IPR042121">
    <property type="entry name" value="MutL_C_regsub"/>
</dbReference>
<dbReference type="AlphaFoldDB" id="E1QF59"/>
<dbReference type="InterPro" id="IPR020568">
    <property type="entry name" value="Ribosomal_Su5_D2-typ_SF"/>
</dbReference>
<evidence type="ECO:0000256" key="2">
    <source>
        <dbReference type="ARBA" id="ARBA00021975"/>
    </source>
</evidence>
<comment type="function">
    <text evidence="5">This protein is involved in the repair of mismatches in DNA. It is required for dam-dependent methyl-directed DNA mismatch repair. May act as a 'molecular matchmaker', a protein that promotes the formation of a stable complex between two or more DNA-binding proteins in an ATP-dependent manner without itself being part of a final effector complex.</text>
</comment>
<evidence type="ECO:0000313" key="9">
    <source>
        <dbReference type="EMBL" id="ADK84195.1"/>
    </source>
</evidence>
<dbReference type="CDD" id="cd16926">
    <property type="entry name" value="HATPase_MutL-MLH-PMS-like"/>
    <property type="match status" value="1"/>
</dbReference>
<dbReference type="EMBL" id="CP002085">
    <property type="protein sequence ID" value="ADK84195.1"/>
    <property type="molecule type" value="Genomic_DNA"/>
</dbReference>
<proteinExistence type="inferred from homology"/>
<dbReference type="Proteomes" id="UP000009047">
    <property type="component" value="Chromosome"/>
</dbReference>
<dbReference type="STRING" id="644282.Deba_0824"/>
<keyword evidence="3 5" id="KW-0227">DNA damage</keyword>
<feature type="domain" description="MutL C-terminal dimerisation" evidence="7">
    <location>
        <begin position="424"/>
        <end position="567"/>
    </location>
</feature>
<dbReference type="SUPFAM" id="SSF55874">
    <property type="entry name" value="ATPase domain of HSP90 chaperone/DNA topoisomerase II/histidine kinase"/>
    <property type="match status" value="1"/>
</dbReference>
<evidence type="ECO:0000256" key="1">
    <source>
        <dbReference type="ARBA" id="ARBA00006082"/>
    </source>
</evidence>
<evidence type="ECO:0000259" key="7">
    <source>
        <dbReference type="SMART" id="SM00853"/>
    </source>
</evidence>
<dbReference type="InterPro" id="IPR042120">
    <property type="entry name" value="MutL_C_dimsub"/>
</dbReference>
<dbReference type="InterPro" id="IPR036890">
    <property type="entry name" value="HATPase_C_sf"/>
</dbReference>
<dbReference type="KEGG" id="dbr:Deba_0824"/>